<dbReference type="PANTHER" id="PTHR45681">
    <property type="entry name" value="POLYKETIDE SYNTHASE 44-RELATED"/>
    <property type="match status" value="1"/>
</dbReference>
<reference evidence="3" key="1">
    <citation type="submission" date="2020-01" db="EMBL/GenBank/DDBJ databases">
        <title>Insect and environment-associated Actinomycetes.</title>
        <authorList>
            <person name="Currrie C."/>
            <person name="Chevrette M."/>
            <person name="Carlson C."/>
            <person name="Stubbendieck R."/>
            <person name="Wendt-Pienkowski E."/>
        </authorList>
    </citation>
    <scope>NUCLEOTIDE SEQUENCE</scope>
    <source>
        <strain evidence="3">SID7499</strain>
    </source>
</reference>
<dbReference type="InterPro" id="IPR001227">
    <property type="entry name" value="Ac_transferase_dom_sf"/>
</dbReference>
<keyword evidence="3" id="KW-0012">Acyltransferase</keyword>
<dbReference type="InterPro" id="IPR014043">
    <property type="entry name" value="Acyl_transferase_dom"/>
</dbReference>
<accession>A0A6G3XN58</accession>
<protein>
    <submittedName>
        <fullName evidence="3">Acyltransferase domain-containing protein</fullName>
    </submittedName>
</protein>
<evidence type="ECO:0000256" key="1">
    <source>
        <dbReference type="ARBA" id="ARBA00022679"/>
    </source>
</evidence>
<dbReference type="Gene3D" id="3.40.366.10">
    <property type="entry name" value="Malonyl-Coenzyme A Acyl Carrier Protein, domain 2"/>
    <property type="match status" value="1"/>
</dbReference>
<dbReference type="InterPro" id="IPR050444">
    <property type="entry name" value="Polyketide_Synthase"/>
</dbReference>
<dbReference type="InterPro" id="IPR016036">
    <property type="entry name" value="Malonyl_transacylase_ACP-bd"/>
</dbReference>
<evidence type="ECO:0000259" key="2">
    <source>
        <dbReference type="Pfam" id="PF00698"/>
    </source>
</evidence>
<dbReference type="AlphaFoldDB" id="A0A6G3XN58"/>
<comment type="caution">
    <text evidence="3">The sequence shown here is derived from an EMBL/GenBank/DDBJ whole genome shotgun (WGS) entry which is preliminary data.</text>
</comment>
<feature type="non-terminal residue" evidence="3">
    <location>
        <position position="69"/>
    </location>
</feature>
<gene>
    <name evidence="3" type="ORF">G3M58_73910</name>
</gene>
<dbReference type="Pfam" id="PF00698">
    <property type="entry name" value="Acyl_transf_1"/>
    <property type="match status" value="1"/>
</dbReference>
<proteinExistence type="predicted"/>
<sequence>RRVRPYSDRVSIAAVNSPTAITLAGDEAALTLLAEELRAEQQFAKFLTVEVPYHSVVMDRIKDELLAEL</sequence>
<dbReference type="SUPFAM" id="SSF55048">
    <property type="entry name" value="Probable ACP-binding domain of malonyl-CoA ACP transacylase"/>
    <property type="match status" value="1"/>
</dbReference>
<name>A0A6G3XN58_9ACTN</name>
<dbReference type="PANTHER" id="PTHR45681:SF6">
    <property type="entry name" value="POLYKETIDE SYNTHASE 37"/>
    <property type="match status" value="1"/>
</dbReference>
<dbReference type="GO" id="GO:0016746">
    <property type="term" value="F:acyltransferase activity"/>
    <property type="evidence" value="ECO:0007669"/>
    <property type="project" value="UniProtKB-KW"/>
</dbReference>
<keyword evidence="1 3" id="KW-0808">Transferase</keyword>
<dbReference type="EMBL" id="JAAGMN010007860">
    <property type="protein sequence ID" value="NEE19255.1"/>
    <property type="molecule type" value="Genomic_DNA"/>
</dbReference>
<feature type="non-terminal residue" evidence="3">
    <location>
        <position position="1"/>
    </location>
</feature>
<organism evidence="3">
    <name type="scientific">Streptomyces sp. SID7499</name>
    <dbReference type="NCBI Taxonomy" id="2706086"/>
    <lineage>
        <taxon>Bacteria</taxon>
        <taxon>Bacillati</taxon>
        <taxon>Actinomycetota</taxon>
        <taxon>Actinomycetes</taxon>
        <taxon>Kitasatosporales</taxon>
        <taxon>Streptomycetaceae</taxon>
        <taxon>Streptomyces</taxon>
    </lineage>
</organism>
<evidence type="ECO:0000313" key="3">
    <source>
        <dbReference type="EMBL" id="NEE19255.1"/>
    </source>
</evidence>
<feature type="domain" description="Malonyl-CoA:ACP transacylase (MAT)" evidence="2">
    <location>
        <begin position="3"/>
        <end position="69"/>
    </location>
</feature>